<evidence type="ECO:0000256" key="1">
    <source>
        <dbReference type="ARBA" id="ARBA00012513"/>
    </source>
</evidence>
<comment type="catalytic activity">
    <reaction evidence="8">
        <text>L-seryl-[protein] + ATP = O-phospho-L-seryl-[protein] + ADP + H(+)</text>
        <dbReference type="Rhea" id="RHEA:17989"/>
        <dbReference type="Rhea" id="RHEA-COMP:9863"/>
        <dbReference type="Rhea" id="RHEA-COMP:11604"/>
        <dbReference type="ChEBI" id="CHEBI:15378"/>
        <dbReference type="ChEBI" id="CHEBI:29999"/>
        <dbReference type="ChEBI" id="CHEBI:30616"/>
        <dbReference type="ChEBI" id="CHEBI:83421"/>
        <dbReference type="ChEBI" id="CHEBI:456216"/>
        <dbReference type="EC" id="2.7.11.1"/>
    </reaction>
</comment>
<dbReference type="InterPro" id="IPR017441">
    <property type="entry name" value="Protein_kinase_ATP_BS"/>
</dbReference>
<feature type="domain" description="Protein kinase" evidence="10">
    <location>
        <begin position="4"/>
        <end position="120"/>
    </location>
</feature>
<evidence type="ECO:0000256" key="8">
    <source>
        <dbReference type="ARBA" id="ARBA00048679"/>
    </source>
</evidence>
<dbReference type="InterPro" id="IPR050236">
    <property type="entry name" value="Ser_Thr_kinase_AGC"/>
</dbReference>
<dbReference type="InterPro" id="IPR000719">
    <property type="entry name" value="Prot_kinase_dom"/>
</dbReference>
<organism evidence="11 12">
    <name type="scientific">Rozella allomycis (strain CSF55)</name>
    <dbReference type="NCBI Taxonomy" id="988480"/>
    <lineage>
        <taxon>Eukaryota</taxon>
        <taxon>Fungi</taxon>
        <taxon>Fungi incertae sedis</taxon>
        <taxon>Cryptomycota</taxon>
        <taxon>Cryptomycota incertae sedis</taxon>
        <taxon>Rozella</taxon>
    </lineage>
</organism>
<evidence type="ECO:0000256" key="9">
    <source>
        <dbReference type="PROSITE-ProRule" id="PRU10141"/>
    </source>
</evidence>
<dbReference type="GO" id="GO:0035556">
    <property type="term" value="P:intracellular signal transduction"/>
    <property type="evidence" value="ECO:0007669"/>
    <property type="project" value="TreeGrafter"/>
</dbReference>
<accession>A0A4P9YCC1</accession>
<name>A0A4P9YCC1_ROZAC</name>
<reference evidence="12" key="1">
    <citation type="journal article" date="2018" name="Nat. Microbiol.">
        <title>Leveraging single-cell genomics to expand the fungal tree of life.</title>
        <authorList>
            <person name="Ahrendt S.R."/>
            <person name="Quandt C.A."/>
            <person name="Ciobanu D."/>
            <person name="Clum A."/>
            <person name="Salamov A."/>
            <person name="Andreopoulos B."/>
            <person name="Cheng J.F."/>
            <person name="Woyke T."/>
            <person name="Pelin A."/>
            <person name="Henrissat B."/>
            <person name="Reynolds N.K."/>
            <person name="Benny G.L."/>
            <person name="Smith M.E."/>
            <person name="James T.Y."/>
            <person name="Grigoriev I.V."/>
        </authorList>
    </citation>
    <scope>NUCLEOTIDE SEQUENCE [LARGE SCALE GENOMIC DNA]</scope>
    <source>
        <strain evidence="12">CSF55</strain>
    </source>
</reference>
<dbReference type="PANTHER" id="PTHR24356">
    <property type="entry name" value="SERINE/THREONINE-PROTEIN KINASE"/>
    <property type="match status" value="1"/>
</dbReference>
<dbReference type="Pfam" id="PF00069">
    <property type="entry name" value="Pkinase"/>
    <property type="match status" value="1"/>
</dbReference>
<evidence type="ECO:0000256" key="5">
    <source>
        <dbReference type="ARBA" id="ARBA00022777"/>
    </source>
</evidence>
<sequence length="120" mass="13981">MHDFDLLRRLGSGTFGTVYKAKRMSDESIFALKYMHNRIMTGEDLKYALHVEVRALDLLSFSNFFPKLVCMNKDESIRELFYVMEIVDGVALDQYVETSRPTFKQMKLIFAKTLLALEDL</sequence>
<gene>
    <name evidence="11" type="ORF">ROZALSC1DRAFT_31455</name>
</gene>
<keyword evidence="5 11" id="KW-0418">Kinase</keyword>
<dbReference type="GO" id="GO:0005524">
    <property type="term" value="F:ATP binding"/>
    <property type="evidence" value="ECO:0007669"/>
    <property type="project" value="UniProtKB-UniRule"/>
</dbReference>
<keyword evidence="6 9" id="KW-0067">ATP-binding</keyword>
<dbReference type="Gene3D" id="3.30.200.20">
    <property type="entry name" value="Phosphorylase Kinase, domain 1"/>
    <property type="match status" value="1"/>
</dbReference>
<dbReference type="Gene3D" id="1.10.510.10">
    <property type="entry name" value="Transferase(Phosphotransferase) domain 1"/>
    <property type="match status" value="1"/>
</dbReference>
<dbReference type="InterPro" id="IPR011009">
    <property type="entry name" value="Kinase-like_dom_sf"/>
</dbReference>
<evidence type="ECO:0000259" key="10">
    <source>
        <dbReference type="PROSITE" id="PS50011"/>
    </source>
</evidence>
<comment type="catalytic activity">
    <reaction evidence="7">
        <text>L-threonyl-[protein] + ATP = O-phospho-L-threonyl-[protein] + ADP + H(+)</text>
        <dbReference type="Rhea" id="RHEA:46608"/>
        <dbReference type="Rhea" id="RHEA-COMP:11060"/>
        <dbReference type="Rhea" id="RHEA-COMP:11605"/>
        <dbReference type="ChEBI" id="CHEBI:15378"/>
        <dbReference type="ChEBI" id="CHEBI:30013"/>
        <dbReference type="ChEBI" id="CHEBI:30616"/>
        <dbReference type="ChEBI" id="CHEBI:61977"/>
        <dbReference type="ChEBI" id="CHEBI:456216"/>
        <dbReference type="EC" id="2.7.11.1"/>
    </reaction>
</comment>
<feature type="binding site" evidence="9">
    <location>
        <position position="33"/>
    </location>
    <ligand>
        <name>ATP</name>
        <dbReference type="ChEBI" id="CHEBI:30616"/>
    </ligand>
</feature>
<dbReference type="AlphaFoldDB" id="A0A4P9YCC1"/>
<proteinExistence type="predicted"/>
<dbReference type="GO" id="GO:0004674">
    <property type="term" value="F:protein serine/threonine kinase activity"/>
    <property type="evidence" value="ECO:0007669"/>
    <property type="project" value="UniProtKB-KW"/>
</dbReference>
<dbReference type="PANTHER" id="PTHR24356:SF1">
    <property type="entry name" value="SERINE_THREONINE-PROTEIN KINASE GREATWALL"/>
    <property type="match status" value="1"/>
</dbReference>
<protein>
    <recommendedName>
        <fullName evidence="1">non-specific serine/threonine protein kinase</fullName>
        <ecNumber evidence="1">2.7.11.1</ecNumber>
    </recommendedName>
</protein>
<feature type="non-terminal residue" evidence="11">
    <location>
        <position position="120"/>
    </location>
</feature>
<evidence type="ECO:0000256" key="2">
    <source>
        <dbReference type="ARBA" id="ARBA00022527"/>
    </source>
</evidence>
<evidence type="ECO:0000256" key="4">
    <source>
        <dbReference type="ARBA" id="ARBA00022741"/>
    </source>
</evidence>
<evidence type="ECO:0000313" key="12">
    <source>
        <dbReference type="Proteomes" id="UP000281549"/>
    </source>
</evidence>
<keyword evidence="3" id="KW-0808">Transferase</keyword>
<evidence type="ECO:0000256" key="3">
    <source>
        <dbReference type="ARBA" id="ARBA00022679"/>
    </source>
</evidence>
<keyword evidence="4 9" id="KW-0547">Nucleotide-binding</keyword>
<evidence type="ECO:0000256" key="6">
    <source>
        <dbReference type="ARBA" id="ARBA00022840"/>
    </source>
</evidence>
<dbReference type="PROSITE" id="PS00107">
    <property type="entry name" value="PROTEIN_KINASE_ATP"/>
    <property type="match status" value="1"/>
</dbReference>
<dbReference type="SUPFAM" id="SSF56112">
    <property type="entry name" value="Protein kinase-like (PK-like)"/>
    <property type="match status" value="1"/>
</dbReference>
<evidence type="ECO:0000256" key="7">
    <source>
        <dbReference type="ARBA" id="ARBA00047899"/>
    </source>
</evidence>
<dbReference type="PROSITE" id="PS50011">
    <property type="entry name" value="PROTEIN_KINASE_DOM"/>
    <property type="match status" value="1"/>
</dbReference>
<keyword evidence="2" id="KW-0723">Serine/threonine-protein kinase</keyword>
<dbReference type="EMBL" id="ML006341">
    <property type="protein sequence ID" value="RKP16654.1"/>
    <property type="molecule type" value="Genomic_DNA"/>
</dbReference>
<evidence type="ECO:0000313" key="11">
    <source>
        <dbReference type="EMBL" id="RKP16654.1"/>
    </source>
</evidence>
<dbReference type="EC" id="2.7.11.1" evidence="1"/>
<dbReference type="Proteomes" id="UP000281549">
    <property type="component" value="Unassembled WGS sequence"/>
</dbReference>